<dbReference type="PANTHER" id="PTHR43638:SF3">
    <property type="entry name" value="ALDEHYDE REDUCTASE"/>
    <property type="match status" value="1"/>
</dbReference>
<name>A0A838L6N6_9SPHN</name>
<organism evidence="5 6">
    <name type="scientific">Sphingomonas chungangi</name>
    <dbReference type="NCBI Taxonomy" id="2683589"/>
    <lineage>
        <taxon>Bacteria</taxon>
        <taxon>Pseudomonadati</taxon>
        <taxon>Pseudomonadota</taxon>
        <taxon>Alphaproteobacteria</taxon>
        <taxon>Sphingomonadales</taxon>
        <taxon>Sphingomonadaceae</taxon>
        <taxon>Sphingomonas</taxon>
    </lineage>
</organism>
<dbReference type="PANTHER" id="PTHR43638">
    <property type="entry name" value="OXIDOREDUCTASE, ALDO/KETO REDUCTASE FAMILY PROTEIN"/>
    <property type="match status" value="1"/>
</dbReference>
<evidence type="ECO:0000256" key="3">
    <source>
        <dbReference type="PIRSR" id="PIRSR000097-3"/>
    </source>
</evidence>
<feature type="binding site" evidence="2">
    <location>
        <position position="111"/>
    </location>
    <ligand>
        <name>substrate</name>
    </ligand>
</feature>
<feature type="domain" description="NADP-dependent oxidoreductase" evidence="4">
    <location>
        <begin position="15"/>
        <end position="262"/>
    </location>
</feature>
<evidence type="ECO:0000259" key="4">
    <source>
        <dbReference type="Pfam" id="PF00248"/>
    </source>
</evidence>
<feature type="site" description="Lowers pKa of active site Tyr" evidence="3">
    <location>
        <position position="78"/>
    </location>
</feature>
<dbReference type="PRINTS" id="PR00069">
    <property type="entry name" value="ALDKETRDTASE"/>
</dbReference>
<sequence length="276" mass="30614">MRTISFPDGAVVPALGQGTWMMGEDAAKRADEIAALREGVELGMTLIDTAEMYGEGEAERLVGEAVAGMRDRVFLVSKAYPQNASHARLRRACEASLERLRTDRLDLYLLHWRGGMPLAETIEAMEQLVETGRILRWGVSNLDVDDMEELFEAGGSACSTDQILYNLGRRGPEHDLLPWLTERRVPVMAYSPVEQGRLLSNPALRDVGERMKAAPAQVALAWALRRRDVIVIPKASSIAHVRENRAAADLELASEEIDALDRAFPRPRGRVALEML</sequence>
<dbReference type="SUPFAM" id="SSF51430">
    <property type="entry name" value="NAD(P)-linked oxidoreductase"/>
    <property type="match status" value="1"/>
</dbReference>
<dbReference type="RefSeq" id="WP_160365854.1">
    <property type="nucleotide sequence ID" value="NZ_JACEIB010000006.1"/>
</dbReference>
<dbReference type="InterPro" id="IPR023210">
    <property type="entry name" value="NADP_OxRdtase_dom"/>
</dbReference>
<dbReference type="GO" id="GO:0016491">
    <property type="term" value="F:oxidoreductase activity"/>
    <property type="evidence" value="ECO:0007669"/>
    <property type="project" value="InterPro"/>
</dbReference>
<dbReference type="Gene3D" id="3.20.20.100">
    <property type="entry name" value="NADP-dependent oxidoreductase domain"/>
    <property type="match status" value="1"/>
</dbReference>
<evidence type="ECO:0000313" key="5">
    <source>
        <dbReference type="EMBL" id="MBA2934365.1"/>
    </source>
</evidence>
<dbReference type="InterPro" id="IPR020471">
    <property type="entry name" value="AKR"/>
</dbReference>
<dbReference type="PIRSF" id="PIRSF000097">
    <property type="entry name" value="AKR"/>
    <property type="match status" value="1"/>
</dbReference>
<dbReference type="CDD" id="cd19138">
    <property type="entry name" value="AKR_YeaE"/>
    <property type="match status" value="1"/>
</dbReference>
<dbReference type="InterPro" id="IPR036812">
    <property type="entry name" value="NAD(P)_OxRdtase_dom_sf"/>
</dbReference>
<gene>
    <name evidence="5" type="ORF">HZF05_09665</name>
</gene>
<feature type="active site" description="Proton donor" evidence="1">
    <location>
        <position position="53"/>
    </location>
</feature>
<reference evidence="5 6" key="1">
    <citation type="submission" date="2020-07" db="EMBL/GenBank/DDBJ databases">
        <authorList>
            <person name="Sun Q."/>
        </authorList>
    </citation>
    <scope>NUCLEOTIDE SEQUENCE [LARGE SCALE GENOMIC DNA]</scope>
    <source>
        <strain evidence="5 6">CGMCC 1.13654</strain>
    </source>
</reference>
<dbReference type="Pfam" id="PF00248">
    <property type="entry name" value="Aldo_ket_red"/>
    <property type="match status" value="1"/>
</dbReference>
<dbReference type="EMBL" id="JACEIB010000006">
    <property type="protein sequence ID" value="MBA2934365.1"/>
    <property type="molecule type" value="Genomic_DNA"/>
</dbReference>
<keyword evidence="6" id="KW-1185">Reference proteome</keyword>
<dbReference type="AlphaFoldDB" id="A0A838L6N6"/>
<evidence type="ECO:0000256" key="1">
    <source>
        <dbReference type="PIRSR" id="PIRSR000097-1"/>
    </source>
</evidence>
<proteinExistence type="predicted"/>
<accession>A0A838L6N6</accession>
<comment type="caution">
    <text evidence="5">The sequence shown here is derived from an EMBL/GenBank/DDBJ whole genome shotgun (WGS) entry which is preliminary data.</text>
</comment>
<evidence type="ECO:0000256" key="2">
    <source>
        <dbReference type="PIRSR" id="PIRSR000097-2"/>
    </source>
</evidence>
<protein>
    <submittedName>
        <fullName evidence="5">Aldo/keto reductase</fullName>
    </submittedName>
</protein>
<dbReference type="Proteomes" id="UP000570166">
    <property type="component" value="Unassembled WGS sequence"/>
</dbReference>
<evidence type="ECO:0000313" key="6">
    <source>
        <dbReference type="Proteomes" id="UP000570166"/>
    </source>
</evidence>